<comment type="caution">
    <text evidence="3">The sequence shown here is derived from an EMBL/GenBank/DDBJ whole genome shotgun (WGS) entry which is preliminary data.</text>
</comment>
<dbReference type="EMBL" id="RSCL01000006">
    <property type="protein sequence ID" value="RUT06766.1"/>
    <property type="molecule type" value="Genomic_DNA"/>
</dbReference>
<dbReference type="InterPro" id="IPR023393">
    <property type="entry name" value="START-like_dom_sf"/>
</dbReference>
<evidence type="ECO:0000313" key="4">
    <source>
        <dbReference type="Proteomes" id="UP000271624"/>
    </source>
</evidence>
<reference evidence="3" key="2">
    <citation type="journal article" date="2019" name="Genome Biol. Evol.">
        <title>Day and night: Metabolic profiles and evolutionary relationships of six axenic non-marine cyanobacteria.</title>
        <authorList>
            <person name="Will S.E."/>
            <person name="Henke P."/>
            <person name="Boedeker C."/>
            <person name="Huang S."/>
            <person name="Brinkmann H."/>
            <person name="Rohde M."/>
            <person name="Jarek M."/>
            <person name="Friedl T."/>
            <person name="Seufert S."/>
            <person name="Schumacher M."/>
            <person name="Overmann J."/>
            <person name="Neumann-Schaal M."/>
            <person name="Petersen J."/>
        </authorList>
    </citation>
    <scope>NUCLEOTIDE SEQUENCE [LARGE SCALE GENOMIC DNA]</scope>
    <source>
        <strain evidence="3">PCC 7102</strain>
    </source>
</reference>
<dbReference type="InterPro" id="IPR013538">
    <property type="entry name" value="ASHA1/2-like_C"/>
</dbReference>
<proteinExistence type="inferred from homology"/>
<sequence>MNKPTFVYVTYIATTLEQLWEAIVSEEFTQQYWSGGQLESDWQVGSFVQHINQDGETESIGEVLESQAPQLLSYTFGSSNVTGTAPCHVRFKLEQYGPRVKLTLIQTALDVQSSMNHELQMEEERILPQAPVRNRRCIGISSLKFCRKLVMGN</sequence>
<dbReference type="OrthoDB" id="9800600at2"/>
<dbReference type="RefSeq" id="WP_127081528.1">
    <property type="nucleotide sequence ID" value="NZ_RSCL01000006.1"/>
</dbReference>
<name>A0A3S1CPD3_9CYAN</name>
<keyword evidence="4" id="KW-1185">Reference proteome</keyword>
<evidence type="ECO:0000256" key="1">
    <source>
        <dbReference type="ARBA" id="ARBA00006817"/>
    </source>
</evidence>
<dbReference type="SUPFAM" id="SSF55961">
    <property type="entry name" value="Bet v1-like"/>
    <property type="match status" value="1"/>
</dbReference>
<accession>A0A3S1CPD3</accession>
<evidence type="ECO:0000313" key="3">
    <source>
        <dbReference type="EMBL" id="RUT06766.1"/>
    </source>
</evidence>
<organism evidence="3 4">
    <name type="scientific">Dulcicalothrix desertica PCC 7102</name>
    <dbReference type="NCBI Taxonomy" id="232991"/>
    <lineage>
        <taxon>Bacteria</taxon>
        <taxon>Bacillati</taxon>
        <taxon>Cyanobacteriota</taxon>
        <taxon>Cyanophyceae</taxon>
        <taxon>Nostocales</taxon>
        <taxon>Calotrichaceae</taxon>
        <taxon>Dulcicalothrix</taxon>
    </lineage>
</organism>
<dbReference type="Proteomes" id="UP000271624">
    <property type="component" value="Unassembled WGS sequence"/>
</dbReference>
<comment type="similarity">
    <text evidence="1">Belongs to the AHA1 family.</text>
</comment>
<dbReference type="AlphaFoldDB" id="A0A3S1CPD3"/>
<protein>
    <recommendedName>
        <fullName evidence="2">Activator of Hsp90 ATPase homologue 1/2-like C-terminal domain-containing protein</fullName>
    </recommendedName>
</protein>
<dbReference type="Gene3D" id="3.30.530.20">
    <property type="match status" value="1"/>
</dbReference>
<dbReference type="Pfam" id="PF08327">
    <property type="entry name" value="AHSA1"/>
    <property type="match status" value="1"/>
</dbReference>
<gene>
    <name evidence="3" type="ORF">DSM106972_030230</name>
</gene>
<feature type="domain" description="Activator of Hsp90 ATPase homologue 1/2-like C-terminal" evidence="2">
    <location>
        <begin position="14"/>
        <end position="116"/>
    </location>
</feature>
<reference evidence="3" key="1">
    <citation type="submission" date="2018-12" db="EMBL/GenBank/DDBJ databases">
        <authorList>
            <person name="Will S."/>
            <person name="Neumann-Schaal M."/>
            <person name="Henke P."/>
        </authorList>
    </citation>
    <scope>NUCLEOTIDE SEQUENCE</scope>
    <source>
        <strain evidence="3">PCC 7102</strain>
    </source>
</reference>
<evidence type="ECO:0000259" key="2">
    <source>
        <dbReference type="Pfam" id="PF08327"/>
    </source>
</evidence>